<evidence type="ECO:0000256" key="4">
    <source>
        <dbReference type="ARBA" id="ARBA00022786"/>
    </source>
</evidence>
<keyword evidence="2 6" id="KW-0132">Cell division</keyword>
<dbReference type="GO" id="GO:0005680">
    <property type="term" value="C:anaphase-promoting complex"/>
    <property type="evidence" value="ECO:0000318"/>
    <property type="project" value="GO_Central"/>
</dbReference>
<dbReference type="CDD" id="cd08366">
    <property type="entry name" value="APC10"/>
    <property type="match status" value="1"/>
</dbReference>
<dbReference type="InterPro" id="IPR016901">
    <property type="entry name" value="APC10/Doc1"/>
</dbReference>
<keyword evidence="5 6" id="KW-0131">Cell cycle</keyword>
<dbReference type="GO" id="GO:0070979">
    <property type="term" value="P:protein K11-linked ubiquitination"/>
    <property type="evidence" value="ECO:0000318"/>
    <property type="project" value="GO_Central"/>
</dbReference>
<dbReference type="InParanoid" id="D8RLU1"/>
<dbReference type="PROSITE" id="PS51284">
    <property type="entry name" value="DOC"/>
    <property type="match status" value="1"/>
</dbReference>
<keyword evidence="3 6" id="KW-0498">Mitosis</keyword>
<evidence type="ECO:0000259" key="7">
    <source>
        <dbReference type="PROSITE" id="PS51284"/>
    </source>
</evidence>
<dbReference type="Gene3D" id="2.60.120.260">
    <property type="entry name" value="Galactose-binding domain-like"/>
    <property type="match status" value="1"/>
</dbReference>
<comment type="function">
    <text evidence="6">Component of the anaphase promoting complex/cyclosome (APC/C), a cell cycle-regulated E3 ubiquitin-protein ligase complex that controls progression through mitosis and the G1 phase of the cell cycle.</text>
</comment>
<dbReference type="FunFam" id="2.60.120.260:FF:000122">
    <property type="entry name" value="Anaphase-promoting complex subunit 10"/>
    <property type="match status" value="1"/>
</dbReference>
<sequence length="174" mass="19915">MQQDEDEGERREIGKLAVWSVSSAKPGNGVDLLRDASLETYWQSDGAQPHLVNIQFQKKVRLQLLAIYVDFKLDESYTPNKISVRTGNSFYDLREIKMVELAEPVGWVKVSLCPTDSKEYLRAFLVQLAVLSNHQNGRDTHIRQIKIYGPRQNAVIGHPFCFNTIDFSMRSSVR</sequence>
<protein>
    <recommendedName>
        <fullName evidence="6">Anaphase-promoting complex subunit 10</fullName>
    </recommendedName>
</protein>
<evidence type="ECO:0000313" key="9">
    <source>
        <dbReference type="EMBL" id="EFJ26984.1"/>
    </source>
</evidence>
<name>D8RLU1_SELML</name>
<dbReference type="STRING" id="88036.D8RLU1"/>
<evidence type="ECO:0000256" key="5">
    <source>
        <dbReference type="ARBA" id="ARBA00023306"/>
    </source>
</evidence>
<evidence type="ECO:0000256" key="2">
    <source>
        <dbReference type="ARBA" id="ARBA00022618"/>
    </source>
</evidence>
<dbReference type="Pfam" id="PF03256">
    <property type="entry name" value="ANAPC10"/>
    <property type="match status" value="1"/>
</dbReference>
<evidence type="ECO:0000256" key="6">
    <source>
        <dbReference type="PIRNR" id="PIRNR028841"/>
    </source>
</evidence>
<dbReference type="KEGG" id="smo:SELMODRAFT_96982"/>
<comment type="similarity">
    <text evidence="1 6">Belongs to the APC10 family.</text>
</comment>
<dbReference type="InterPro" id="IPR004939">
    <property type="entry name" value="APC_su10/DOC_dom"/>
</dbReference>
<evidence type="ECO:0000256" key="3">
    <source>
        <dbReference type="ARBA" id="ARBA00022776"/>
    </source>
</evidence>
<dbReference type="EMBL" id="GL377584">
    <property type="protein sequence ID" value="EFJ26697.1"/>
    <property type="molecule type" value="Genomic_DNA"/>
</dbReference>
<dbReference type="InterPro" id="IPR008979">
    <property type="entry name" value="Galactose-bd-like_sf"/>
</dbReference>
<organism evidence="10">
    <name type="scientific">Selaginella moellendorffii</name>
    <name type="common">Spikemoss</name>
    <dbReference type="NCBI Taxonomy" id="88036"/>
    <lineage>
        <taxon>Eukaryota</taxon>
        <taxon>Viridiplantae</taxon>
        <taxon>Streptophyta</taxon>
        <taxon>Embryophyta</taxon>
        <taxon>Tracheophyta</taxon>
        <taxon>Lycopodiopsida</taxon>
        <taxon>Selaginellales</taxon>
        <taxon>Selaginellaceae</taxon>
        <taxon>Selaginella</taxon>
    </lineage>
</organism>
<evidence type="ECO:0000313" key="8">
    <source>
        <dbReference type="EMBL" id="EFJ26697.1"/>
    </source>
</evidence>
<dbReference type="GO" id="GO:0031145">
    <property type="term" value="P:anaphase-promoting complex-dependent catabolic process"/>
    <property type="evidence" value="ECO:0007669"/>
    <property type="project" value="InterPro"/>
</dbReference>
<dbReference type="PANTHER" id="PTHR12936">
    <property type="entry name" value="ANAPHASE-PROMOTING COMPLEX 10"/>
    <property type="match status" value="1"/>
</dbReference>
<dbReference type="SUPFAM" id="SSF49785">
    <property type="entry name" value="Galactose-binding domain-like"/>
    <property type="match status" value="1"/>
</dbReference>
<dbReference type="AlphaFoldDB" id="D8RLU1"/>
<dbReference type="HOGENOM" id="CLU_039415_3_1_1"/>
<proteinExistence type="inferred from homology"/>
<dbReference type="FunCoup" id="D8RLU1">
    <property type="interactions" value="3596"/>
</dbReference>
<dbReference type="OMA" id="FITIEFP"/>
<dbReference type="GO" id="GO:0051301">
    <property type="term" value="P:cell division"/>
    <property type="evidence" value="ECO:0007669"/>
    <property type="project" value="UniProtKB-KW"/>
</dbReference>
<dbReference type="Gramene" id="EFJ26697">
    <property type="protein sequence ID" value="EFJ26697"/>
    <property type="gene ID" value="SELMODRAFT_96982"/>
</dbReference>
<keyword evidence="4 6" id="KW-0833">Ubl conjugation pathway</keyword>
<dbReference type="PIRSF" id="PIRSF028841">
    <property type="entry name" value="APC10_sub"/>
    <property type="match status" value="1"/>
</dbReference>
<reference evidence="9 10" key="1">
    <citation type="journal article" date="2011" name="Science">
        <title>The Selaginella genome identifies genetic changes associated with the evolution of vascular plants.</title>
        <authorList>
            <person name="Banks J.A."/>
            <person name="Nishiyama T."/>
            <person name="Hasebe M."/>
            <person name="Bowman J.L."/>
            <person name="Gribskov M."/>
            <person name="dePamphilis C."/>
            <person name="Albert V.A."/>
            <person name="Aono N."/>
            <person name="Aoyama T."/>
            <person name="Ambrose B.A."/>
            <person name="Ashton N.W."/>
            <person name="Axtell M.J."/>
            <person name="Barker E."/>
            <person name="Barker M.S."/>
            <person name="Bennetzen J.L."/>
            <person name="Bonawitz N.D."/>
            <person name="Chapple C."/>
            <person name="Cheng C."/>
            <person name="Correa L.G."/>
            <person name="Dacre M."/>
            <person name="DeBarry J."/>
            <person name="Dreyer I."/>
            <person name="Elias M."/>
            <person name="Engstrom E.M."/>
            <person name="Estelle M."/>
            <person name="Feng L."/>
            <person name="Finet C."/>
            <person name="Floyd S.K."/>
            <person name="Frommer W.B."/>
            <person name="Fujita T."/>
            <person name="Gramzow L."/>
            <person name="Gutensohn M."/>
            <person name="Harholt J."/>
            <person name="Hattori M."/>
            <person name="Heyl A."/>
            <person name="Hirai T."/>
            <person name="Hiwatashi Y."/>
            <person name="Ishikawa M."/>
            <person name="Iwata M."/>
            <person name="Karol K.G."/>
            <person name="Koehler B."/>
            <person name="Kolukisaoglu U."/>
            <person name="Kubo M."/>
            <person name="Kurata T."/>
            <person name="Lalonde S."/>
            <person name="Li K."/>
            <person name="Li Y."/>
            <person name="Litt A."/>
            <person name="Lyons E."/>
            <person name="Manning G."/>
            <person name="Maruyama T."/>
            <person name="Michael T.P."/>
            <person name="Mikami K."/>
            <person name="Miyazaki S."/>
            <person name="Morinaga S."/>
            <person name="Murata T."/>
            <person name="Mueller-Roeber B."/>
            <person name="Nelson D.R."/>
            <person name="Obara M."/>
            <person name="Oguri Y."/>
            <person name="Olmstead R.G."/>
            <person name="Onodera N."/>
            <person name="Petersen B.L."/>
            <person name="Pils B."/>
            <person name="Prigge M."/>
            <person name="Rensing S.A."/>
            <person name="Riano-Pachon D.M."/>
            <person name="Roberts A.W."/>
            <person name="Sato Y."/>
            <person name="Scheller H.V."/>
            <person name="Schulz B."/>
            <person name="Schulz C."/>
            <person name="Shakirov E.V."/>
            <person name="Shibagaki N."/>
            <person name="Shinohara N."/>
            <person name="Shippen D.E."/>
            <person name="Soerensen I."/>
            <person name="Sotooka R."/>
            <person name="Sugimoto N."/>
            <person name="Sugita M."/>
            <person name="Sumikawa N."/>
            <person name="Tanurdzic M."/>
            <person name="Theissen G."/>
            <person name="Ulvskov P."/>
            <person name="Wakazuki S."/>
            <person name="Weng J.K."/>
            <person name="Willats W.W."/>
            <person name="Wipf D."/>
            <person name="Wolf P.G."/>
            <person name="Yang L."/>
            <person name="Zimmer A.D."/>
            <person name="Zhu Q."/>
            <person name="Mitros T."/>
            <person name="Hellsten U."/>
            <person name="Loque D."/>
            <person name="Otillar R."/>
            <person name="Salamov A."/>
            <person name="Schmutz J."/>
            <person name="Shapiro H."/>
            <person name="Lindquist E."/>
            <person name="Lucas S."/>
            <person name="Rokhsar D."/>
            <person name="Grigoriev I.V."/>
        </authorList>
    </citation>
    <scope>NUCLEOTIDE SEQUENCE [LARGE SCALE GENOMIC DNA]</scope>
</reference>
<dbReference type="KEGG" id="smo:SELMODRAFT_96868"/>
<evidence type="ECO:0000256" key="1">
    <source>
        <dbReference type="ARBA" id="ARBA00006762"/>
    </source>
</evidence>
<dbReference type="Gramene" id="EFJ26984">
    <property type="protein sequence ID" value="EFJ26984"/>
    <property type="gene ID" value="SELMODRAFT_96868"/>
</dbReference>
<dbReference type="Proteomes" id="UP000001514">
    <property type="component" value="Unassembled WGS sequence"/>
</dbReference>
<dbReference type="eggNOG" id="KOG3437">
    <property type="taxonomic scope" value="Eukaryota"/>
</dbReference>
<gene>
    <name evidence="9" type="ORF">SELMODRAFT_96868</name>
    <name evidence="8" type="ORF">SELMODRAFT_96982</name>
</gene>
<evidence type="ECO:0000313" key="10">
    <source>
        <dbReference type="Proteomes" id="UP000001514"/>
    </source>
</evidence>
<accession>D8RLU1</accession>
<dbReference type="PANTHER" id="PTHR12936:SF0">
    <property type="entry name" value="ANAPHASE-PROMOTING COMPLEX SUBUNIT 10"/>
    <property type="match status" value="1"/>
</dbReference>
<feature type="domain" description="DOC" evidence="7">
    <location>
        <begin position="1"/>
        <end position="174"/>
    </location>
</feature>
<keyword evidence="10" id="KW-1185">Reference proteome</keyword>
<dbReference type="EMBL" id="GL377583">
    <property type="protein sequence ID" value="EFJ26984.1"/>
    <property type="molecule type" value="Genomic_DNA"/>
</dbReference>
<dbReference type="SMART" id="SM01337">
    <property type="entry name" value="APC10"/>
    <property type="match status" value="1"/>
</dbReference>